<protein>
    <submittedName>
        <fullName evidence="2">DNA repair protein</fullName>
    </submittedName>
</protein>
<dbReference type="RefSeq" id="WP_088767248.1">
    <property type="nucleotide sequence ID" value="NZ_CP022133.1"/>
</dbReference>
<reference evidence="2 3" key="1">
    <citation type="submission" date="2017-06" db="EMBL/GenBank/DDBJ databases">
        <title>Complete genome sequence of Idiomarina piscisalsi strain 10PY1A isolated from soil of Soudi Arabia.</title>
        <authorList>
            <person name="Kim M.-C."/>
            <person name="Jung B.K."/>
            <person name="Budiyanto F."/>
            <person name="Nzila A."/>
            <person name="Shin J.-H."/>
        </authorList>
    </citation>
    <scope>NUCLEOTIDE SEQUENCE [LARGE SCALE GENOMIC DNA]</scope>
    <source>
        <strain evidence="2 3">10PY1A</strain>
    </source>
</reference>
<feature type="coiled-coil region" evidence="1">
    <location>
        <begin position="175"/>
        <end position="202"/>
    </location>
</feature>
<dbReference type="Pfam" id="PF11172">
    <property type="entry name" value="DUF2959"/>
    <property type="match status" value="1"/>
</dbReference>
<organism evidence="2 3">
    <name type="scientific">Idiomarina piscisalsi</name>
    <dbReference type="NCBI Taxonomy" id="1096243"/>
    <lineage>
        <taxon>Bacteria</taxon>
        <taxon>Pseudomonadati</taxon>
        <taxon>Pseudomonadota</taxon>
        <taxon>Gammaproteobacteria</taxon>
        <taxon>Alteromonadales</taxon>
        <taxon>Idiomarinaceae</taxon>
        <taxon>Idiomarina</taxon>
    </lineage>
</organism>
<dbReference type="InterPro" id="IPR021342">
    <property type="entry name" value="DUF2959"/>
</dbReference>
<sequence>MKQWIVPVAAVVALSACQSAYYGTMEKFGVEKRDILVDRVDDARDSQADAQEEFRSAFERLDEMLNIEGGELEETYNALNDDYEDSKAAAEDVKDRIDAVDDVAQDLFDEWSEELGEYSNDNMRRQSERQLRETERRYAELLRVMERASDKMQPVLDKMQDNVLYLKHNLNAKAIDAIRGEFNNLQNDISSLIAEMEASIEESNRFIESMKQ</sequence>
<gene>
    <name evidence="2" type="ORF">CEW91_00840</name>
</gene>
<evidence type="ECO:0000313" key="3">
    <source>
        <dbReference type="Proteomes" id="UP000197717"/>
    </source>
</evidence>
<accession>A0ABM6LQK9</accession>
<dbReference type="PROSITE" id="PS51257">
    <property type="entry name" value="PROKAR_LIPOPROTEIN"/>
    <property type="match status" value="1"/>
</dbReference>
<feature type="coiled-coil region" evidence="1">
    <location>
        <begin position="124"/>
        <end position="151"/>
    </location>
</feature>
<name>A0ABM6LQK9_9GAMM</name>
<keyword evidence="3" id="KW-1185">Reference proteome</keyword>
<dbReference type="EMBL" id="CP022133">
    <property type="protein sequence ID" value="ASG64790.1"/>
    <property type="molecule type" value="Genomic_DNA"/>
</dbReference>
<proteinExistence type="predicted"/>
<evidence type="ECO:0000256" key="1">
    <source>
        <dbReference type="SAM" id="Coils"/>
    </source>
</evidence>
<evidence type="ECO:0000313" key="2">
    <source>
        <dbReference type="EMBL" id="ASG64790.1"/>
    </source>
</evidence>
<dbReference type="Proteomes" id="UP000197717">
    <property type="component" value="Chromosome"/>
</dbReference>
<keyword evidence="1" id="KW-0175">Coiled coil</keyword>